<sequence>MRDCCHEFIIKISGKDQRMVKNLRKTAANKFNKWFCSDSSRYQGTTDGNQNHQEPLRVTEEMALLESNVISQSVAYEVSLELFLVSVEKMSSRPEVSSSMCKNNLNYE</sequence>
<accession>A0A0J9XXE4</accession>
<gene>
    <name evidence="1" type="ORF">Bm1388</name>
    <name evidence="1" type="ORF">BM_Bm1388</name>
</gene>
<evidence type="ECO:0000313" key="1">
    <source>
        <dbReference type="EMBL" id="CDP97369.1"/>
    </source>
</evidence>
<reference evidence="1" key="2">
    <citation type="submission" date="2012-12" db="EMBL/GenBank/DDBJ databases">
        <authorList>
            <person name="Gao Y.W."/>
            <person name="Fan S.T."/>
            <person name="Sun H.T."/>
            <person name="Wang Z."/>
            <person name="Gao X.L."/>
            <person name="Li Y.G."/>
            <person name="Wang T.C."/>
            <person name="Zhang K."/>
            <person name="Xu W.W."/>
            <person name="Yu Z.J."/>
            <person name="Xia X.Z."/>
        </authorList>
    </citation>
    <scope>NUCLEOTIDE SEQUENCE</scope>
    <source>
        <strain evidence="1">FR3</strain>
    </source>
</reference>
<dbReference type="AlphaFoldDB" id="A0A0J9XXE4"/>
<name>A0A0J9XXE4_BRUMA</name>
<dbReference type="EMBL" id="LN856981">
    <property type="protein sequence ID" value="CDP97369.1"/>
    <property type="molecule type" value="Genomic_DNA"/>
</dbReference>
<proteinExistence type="predicted"/>
<reference evidence="1" key="1">
    <citation type="journal article" date="2007" name="Science">
        <title>Draft genome of the filarial nematode parasite Brugia malayi.</title>
        <authorList>
            <person name="Ghedin E."/>
            <person name="Wang S."/>
            <person name="Spiro D."/>
            <person name="Caler E."/>
            <person name="Zhao Q."/>
            <person name="Crabtree J."/>
            <person name="Allen J.E."/>
            <person name="Delcher A.L."/>
            <person name="Guiliano D.B."/>
            <person name="Miranda-Saavedra D."/>
            <person name="Angiuoli S.V."/>
            <person name="Creasy T."/>
            <person name="Amedeo P."/>
            <person name="Haas B."/>
            <person name="El-Sayed N.M."/>
            <person name="Wortman J.R."/>
            <person name="Feldblyum T."/>
            <person name="Tallon L."/>
            <person name="Schatz M."/>
            <person name="Shumway M."/>
            <person name="Koo H."/>
            <person name="Salzberg S.L."/>
            <person name="Schobel S."/>
            <person name="Pertea M."/>
            <person name="Pop M."/>
            <person name="White O."/>
            <person name="Barton G.J."/>
            <person name="Carlow C.K."/>
            <person name="Crawford M.J."/>
            <person name="Daub J."/>
            <person name="Dimmic M.W."/>
            <person name="Estes C.F."/>
            <person name="Foster J.M."/>
            <person name="Ganatra M."/>
            <person name="Gregory W.F."/>
            <person name="Johnson N.M."/>
            <person name="Jin J."/>
            <person name="Komuniecki R."/>
            <person name="Korf I."/>
            <person name="Kumar S."/>
            <person name="Laney S."/>
            <person name="Li B.W."/>
            <person name="Li W."/>
            <person name="Lindblom T.H."/>
            <person name="Lustigman S."/>
            <person name="Ma D."/>
            <person name="Maina C.V."/>
            <person name="Martin D.M."/>
            <person name="McCarter J.P."/>
            <person name="McReynolds L."/>
            <person name="Mitreva M."/>
            <person name="Nutman T.B."/>
            <person name="Parkinson J."/>
            <person name="Peregrin-Alvarez J.M."/>
            <person name="Poole C."/>
            <person name="Ren Q."/>
            <person name="Saunders L."/>
            <person name="Sluder A.E."/>
            <person name="Smith K."/>
            <person name="Stanke M."/>
            <person name="Unnasch T.R."/>
            <person name="Ware J."/>
            <person name="Wei A.D."/>
            <person name="Weil G."/>
            <person name="Williams D.J."/>
            <person name="Zhang Y."/>
            <person name="Williams S.A."/>
            <person name="Fraser-Liggett C."/>
            <person name="Slatko B."/>
            <person name="Blaxter M.L."/>
            <person name="Scott A.L."/>
        </authorList>
    </citation>
    <scope>NUCLEOTIDE SEQUENCE</scope>
    <source>
        <strain evidence="1">FR3</strain>
    </source>
</reference>
<organism evidence="1">
    <name type="scientific">Brugia malayi</name>
    <name type="common">Filarial nematode worm</name>
    <dbReference type="NCBI Taxonomy" id="6279"/>
    <lineage>
        <taxon>Eukaryota</taxon>
        <taxon>Metazoa</taxon>
        <taxon>Ecdysozoa</taxon>
        <taxon>Nematoda</taxon>
        <taxon>Chromadorea</taxon>
        <taxon>Rhabditida</taxon>
        <taxon>Spirurina</taxon>
        <taxon>Spiruromorpha</taxon>
        <taxon>Filarioidea</taxon>
        <taxon>Onchocercidae</taxon>
        <taxon>Brugia</taxon>
    </lineage>
</organism>
<protein>
    <submittedName>
        <fullName evidence="1">Bm1388</fullName>
    </submittedName>
</protein>